<protein>
    <submittedName>
        <fullName evidence="2">Uncharacterized protein</fullName>
    </submittedName>
</protein>
<comment type="caution">
    <text evidence="2">The sequence shown here is derived from an EMBL/GenBank/DDBJ whole genome shotgun (WGS) entry which is preliminary data.</text>
</comment>
<proteinExistence type="predicted"/>
<accession>A0A438K6S3</accession>
<evidence type="ECO:0000313" key="3">
    <source>
        <dbReference type="Proteomes" id="UP000288805"/>
    </source>
</evidence>
<name>A0A438K6S3_VITVI</name>
<feature type="compositionally biased region" description="Basic and acidic residues" evidence="1">
    <location>
        <begin position="111"/>
        <end position="123"/>
    </location>
</feature>
<dbReference type="Proteomes" id="UP000288805">
    <property type="component" value="Unassembled WGS sequence"/>
</dbReference>
<dbReference type="EMBL" id="QGNW01000014">
    <property type="protein sequence ID" value="RVX16903.1"/>
    <property type="molecule type" value="Genomic_DNA"/>
</dbReference>
<feature type="compositionally biased region" description="Polar residues" evidence="1">
    <location>
        <begin position="80"/>
        <end position="90"/>
    </location>
</feature>
<reference evidence="2 3" key="1">
    <citation type="journal article" date="2018" name="PLoS Genet.">
        <title>Population sequencing reveals clonal diversity and ancestral inbreeding in the grapevine cultivar Chardonnay.</title>
        <authorList>
            <person name="Roach M.J."/>
            <person name="Johnson D.L."/>
            <person name="Bohlmann J."/>
            <person name="van Vuuren H.J."/>
            <person name="Jones S.J."/>
            <person name="Pretorius I.S."/>
            <person name="Schmidt S.A."/>
            <person name="Borneman A.R."/>
        </authorList>
    </citation>
    <scope>NUCLEOTIDE SEQUENCE [LARGE SCALE GENOMIC DNA]</scope>
    <source>
        <strain evidence="3">cv. Chardonnay</strain>
        <tissue evidence="2">Leaf</tissue>
    </source>
</reference>
<evidence type="ECO:0000313" key="2">
    <source>
        <dbReference type="EMBL" id="RVX16903.1"/>
    </source>
</evidence>
<gene>
    <name evidence="2" type="ORF">CK203_003190</name>
</gene>
<evidence type="ECO:0000256" key="1">
    <source>
        <dbReference type="SAM" id="MobiDB-lite"/>
    </source>
</evidence>
<dbReference type="AlphaFoldDB" id="A0A438K6S3"/>
<sequence>MRLTQRPTPNPTSPIPHKIVVDSPNSLSLSLSLSPVRKEKKKTKPNPRELHSMDQRTSQNDNDNRRLKSPLPNAVPGVKTSPTTQASATFPAQSPAPPRPSRRCQSVGARGHCETADQPDPQRLRPRGKKIREPGPGVIGLMYAGLESGIVAVRDTTMWLTAWWRVWAPGALYRAAAGVRSAAVAGAIGGVVVGAAVTGEAGLKRYVPI</sequence>
<feature type="region of interest" description="Disordered" evidence="1">
    <location>
        <begin position="1"/>
        <end position="132"/>
    </location>
</feature>
<organism evidence="2 3">
    <name type="scientific">Vitis vinifera</name>
    <name type="common">Grape</name>
    <dbReference type="NCBI Taxonomy" id="29760"/>
    <lineage>
        <taxon>Eukaryota</taxon>
        <taxon>Viridiplantae</taxon>
        <taxon>Streptophyta</taxon>
        <taxon>Embryophyta</taxon>
        <taxon>Tracheophyta</taxon>
        <taxon>Spermatophyta</taxon>
        <taxon>Magnoliopsida</taxon>
        <taxon>eudicotyledons</taxon>
        <taxon>Gunneridae</taxon>
        <taxon>Pentapetalae</taxon>
        <taxon>rosids</taxon>
        <taxon>Vitales</taxon>
        <taxon>Vitaceae</taxon>
        <taxon>Viteae</taxon>
        <taxon>Vitis</taxon>
    </lineage>
</organism>